<dbReference type="Pfam" id="PF25990">
    <property type="entry name" value="Beta-barrel_YknX"/>
    <property type="match status" value="1"/>
</dbReference>
<dbReference type="Gene3D" id="2.40.50.100">
    <property type="match status" value="1"/>
</dbReference>
<evidence type="ECO:0000256" key="4">
    <source>
        <dbReference type="SAM" id="Phobius"/>
    </source>
</evidence>
<dbReference type="PANTHER" id="PTHR32347">
    <property type="entry name" value="EFFLUX SYSTEM COMPONENT YKNX-RELATED"/>
    <property type="match status" value="1"/>
</dbReference>
<evidence type="ECO:0000259" key="6">
    <source>
        <dbReference type="Pfam" id="PF25990"/>
    </source>
</evidence>
<feature type="domain" description="CzcB-like barrel-sandwich hybrid" evidence="5">
    <location>
        <begin position="78"/>
        <end position="169"/>
    </location>
</feature>
<dbReference type="Pfam" id="PF25973">
    <property type="entry name" value="BSH_CzcB"/>
    <property type="match status" value="1"/>
</dbReference>
<feature type="domain" description="YknX-like beta-barrel" evidence="6">
    <location>
        <begin position="172"/>
        <end position="242"/>
    </location>
</feature>
<gene>
    <name evidence="7" type="ORF">SCARR_02020</name>
</gene>
<keyword evidence="4" id="KW-1133">Transmembrane helix</keyword>
<evidence type="ECO:0000313" key="8">
    <source>
        <dbReference type="Proteomes" id="UP000346198"/>
    </source>
</evidence>
<dbReference type="GO" id="GO:0030313">
    <property type="term" value="C:cell envelope"/>
    <property type="evidence" value="ECO:0007669"/>
    <property type="project" value="UniProtKB-SubCell"/>
</dbReference>
<feature type="compositionally biased region" description="Low complexity" evidence="3">
    <location>
        <begin position="393"/>
        <end position="409"/>
    </location>
</feature>
<dbReference type="Gene3D" id="2.40.30.170">
    <property type="match status" value="1"/>
</dbReference>
<dbReference type="InterPro" id="IPR050465">
    <property type="entry name" value="UPF0194_transport"/>
</dbReference>
<reference evidence="7 8" key="1">
    <citation type="submission" date="2019-04" db="EMBL/GenBank/DDBJ databases">
        <authorList>
            <person name="Van Vliet M D."/>
        </authorList>
    </citation>
    <scope>NUCLEOTIDE SEQUENCE [LARGE SCALE GENOMIC DNA]</scope>
    <source>
        <strain evidence="7 8">F21</strain>
    </source>
</reference>
<dbReference type="InterPro" id="IPR058647">
    <property type="entry name" value="BSH_CzcB-like"/>
</dbReference>
<evidence type="ECO:0000313" key="7">
    <source>
        <dbReference type="EMBL" id="VGO19960.1"/>
    </source>
</evidence>
<keyword evidence="8" id="KW-1185">Reference proteome</keyword>
<organism evidence="7 8">
    <name type="scientific">Pontiella sulfatireligans</name>
    <dbReference type="NCBI Taxonomy" id="2750658"/>
    <lineage>
        <taxon>Bacteria</taxon>
        <taxon>Pseudomonadati</taxon>
        <taxon>Kiritimatiellota</taxon>
        <taxon>Kiritimatiellia</taxon>
        <taxon>Kiritimatiellales</taxon>
        <taxon>Pontiellaceae</taxon>
        <taxon>Pontiella</taxon>
    </lineage>
</organism>
<keyword evidence="4" id="KW-0472">Membrane</keyword>
<dbReference type="AlphaFoldDB" id="A0A6C2UIE4"/>
<dbReference type="InterPro" id="IPR058636">
    <property type="entry name" value="Beta-barrel_YknX"/>
</dbReference>
<evidence type="ECO:0000256" key="1">
    <source>
        <dbReference type="ARBA" id="ARBA00004196"/>
    </source>
</evidence>
<dbReference type="EMBL" id="CAAHFH010000001">
    <property type="protein sequence ID" value="VGO19960.1"/>
    <property type="molecule type" value="Genomic_DNA"/>
</dbReference>
<dbReference type="PANTHER" id="PTHR32347:SF14">
    <property type="entry name" value="EFFLUX SYSTEM COMPONENT YKNX-RELATED"/>
    <property type="match status" value="1"/>
</dbReference>
<sequence>MHWAGAIGTHNKANNMKKAMKWIVVLAVLAGVGYWYYNAKVKKVEEAKPSYDRAKVERKDLRTTVESTGEVEPRNRLDVKPPIAGRLEELLVDEGDSVVKGQILGWVSSTERATLLDAALAVSKDELEYWENLYKPSPLVSPIKGTVIARNFEPGQSISANDAVVVIADDLIIVANLDETDVGQVKNEQSVEVTLEAYPDREFAGVVEKIAYDAKTVSNVTMYEVDVRPDRVPSFVRSGMTANLLFVIEEKEGALVLPASAIMEQADAKTASKTGGRPAGSSASGGSGGRPDFSSMSPEERAQAMTQRMKERGMSDAEIKERLAQMAGGGGRPGGKGGAKKGAATVSYVFVASGNPDQPEQLVVKTGMTDGSYTEILEGLEEGDEVLIQKISLGSRKSSSSGSSPLMPSIGGGRGGPR</sequence>
<evidence type="ECO:0000256" key="3">
    <source>
        <dbReference type="SAM" id="MobiDB-lite"/>
    </source>
</evidence>
<proteinExistence type="predicted"/>
<name>A0A6C2UIE4_9BACT</name>
<evidence type="ECO:0000256" key="2">
    <source>
        <dbReference type="ARBA" id="ARBA00023054"/>
    </source>
</evidence>
<protein>
    <submittedName>
        <fullName evidence="7">Uncharacterized protein</fullName>
    </submittedName>
</protein>
<dbReference type="Proteomes" id="UP000346198">
    <property type="component" value="Unassembled WGS sequence"/>
</dbReference>
<feature type="region of interest" description="Disordered" evidence="3">
    <location>
        <begin position="268"/>
        <end position="314"/>
    </location>
</feature>
<evidence type="ECO:0000259" key="5">
    <source>
        <dbReference type="Pfam" id="PF25973"/>
    </source>
</evidence>
<keyword evidence="2" id="KW-0175">Coiled coil</keyword>
<keyword evidence="4" id="KW-0812">Transmembrane</keyword>
<dbReference type="SUPFAM" id="SSF111369">
    <property type="entry name" value="HlyD-like secretion proteins"/>
    <property type="match status" value="1"/>
</dbReference>
<comment type="subcellular location">
    <subcellularLocation>
        <location evidence="1">Cell envelope</location>
    </subcellularLocation>
</comment>
<dbReference type="Gene3D" id="2.40.420.20">
    <property type="match status" value="1"/>
</dbReference>
<feature type="region of interest" description="Disordered" evidence="3">
    <location>
        <begin position="393"/>
        <end position="418"/>
    </location>
</feature>
<accession>A0A6C2UIE4</accession>
<feature type="compositionally biased region" description="Basic and acidic residues" evidence="3">
    <location>
        <begin position="298"/>
        <end position="314"/>
    </location>
</feature>
<feature type="transmembrane region" description="Helical" evidence="4">
    <location>
        <begin position="19"/>
        <end position="37"/>
    </location>
</feature>